<accession>A0AAN9UWN5</accession>
<organism evidence="2 3">
    <name type="scientific">Diatrype stigma</name>
    <dbReference type="NCBI Taxonomy" id="117547"/>
    <lineage>
        <taxon>Eukaryota</taxon>
        <taxon>Fungi</taxon>
        <taxon>Dikarya</taxon>
        <taxon>Ascomycota</taxon>
        <taxon>Pezizomycotina</taxon>
        <taxon>Sordariomycetes</taxon>
        <taxon>Xylariomycetidae</taxon>
        <taxon>Xylariales</taxon>
        <taxon>Diatrypaceae</taxon>
        <taxon>Diatrype</taxon>
    </lineage>
</organism>
<gene>
    <name evidence="2" type="ORF">SLS62_003205</name>
</gene>
<keyword evidence="3" id="KW-1185">Reference proteome</keyword>
<evidence type="ECO:0000256" key="1">
    <source>
        <dbReference type="SAM" id="SignalP"/>
    </source>
</evidence>
<protein>
    <submittedName>
        <fullName evidence="2">Uncharacterized protein</fullName>
    </submittedName>
</protein>
<dbReference type="AlphaFoldDB" id="A0AAN9UWN5"/>
<feature type="chain" id="PRO_5042836470" evidence="1">
    <location>
        <begin position="25"/>
        <end position="257"/>
    </location>
</feature>
<proteinExistence type="predicted"/>
<name>A0AAN9UWN5_9PEZI</name>
<dbReference type="Proteomes" id="UP001320420">
    <property type="component" value="Unassembled WGS sequence"/>
</dbReference>
<reference evidence="2 3" key="1">
    <citation type="submission" date="2024-02" db="EMBL/GenBank/DDBJ databases">
        <title>De novo assembly and annotation of 12 fungi associated with fruit tree decline syndrome in Ontario, Canada.</title>
        <authorList>
            <person name="Sulman M."/>
            <person name="Ellouze W."/>
            <person name="Ilyukhin E."/>
        </authorList>
    </citation>
    <scope>NUCLEOTIDE SEQUENCE [LARGE SCALE GENOMIC DNA]</scope>
    <source>
        <strain evidence="2 3">M11/M66-122</strain>
    </source>
</reference>
<sequence>MLHQKNPAALLLAAAALFSAAAKADDATSSYTAWMCDAYTTPDFPFEYRIANSDSAWTVARPASALAWDLNKTRYPKAGWRRQGDDTSAMVFAYDDSLPKTANATSDGDYPVLMMYETILYAGFCSGSDSSDSAQQSSTAADSDVWDSETFLPLPASATKIKVYSEACPSDTNYTVTVTDAAGGRQVLTGLNSVNATLAPDTPFPVVVEARSSDPTYGSANATLSGDLPVKYAVGSGAPTLTATRLFIMDFCPPDDD</sequence>
<evidence type="ECO:0000313" key="2">
    <source>
        <dbReference type="EMBL" id="KAK7754891.1"/>
    </source>
</evidence>
<keyword evidence="1" id="KW-0732">Signal</keyword>
<evidence type="ECO:0000313" key="3">
    <source>
        <dbReference type="Proteomes" id="UP001320420"/>
    </source>
</evidence>
<feature type="signal peptide" evidence="1">
    <location>
        <begin position="1"/>
        <end position="24"/>
    </location>
</feature>
<dbReference type="EMBL" id="JAKJXP020000017">
    <property type="protein sequence ID" value="KAK7754891.1"/>
    <property type="molecule type" value="Genomic_DNA"/>
</dbReference>
<comment type="caution">
    <text evidence="2">The sequence shown here is derived from an EMBL/GenBank/DDBJ whole genome shotgun (WGS) entry which is preliminary data.</text>
</comment>